<dbReference type="SUPFAM" id="SSF53927">
    <property type="entry name" value="Cytidine deaminase-like"/>
    <property type="match status" value="1"/>
</dbReference>
<evidence type="ECO:0000256" key="2">
    <source>
        <dbReference type="ARBA" id="ARBA00022833"/>
    </source>
</evidence>
<protein>
    <submittedName>
        <fullName evidence="4">Nucleoside deaminase</fullName>
    </submittedName>
</protein>
<dbReference type="GO" id="GO:0016787">
    <property type="term" value="F:hydrolase activity"/>
    <property type="evidence" value="ECO:0007669"/>
    <property type="project" value="InterPro"/>
</dbReference>
<dbReference type="InterPro" id="IPR002125">
    <property type="entry name" value="CMP_dCMP_dom"/>
</dbReference>
<dbReference type="RefSeq" id="WP_140882021.1">
    <property type="nucleotide sequence ID" value="NZ_RCZP01000004.1"/>
</dbReference>
<dbReference type="InterPro" id="IPR016193">
    <property type="entry name" value="Cytidine_deaminase-like"/>
</dbReference>
<dbReference type="PROSITE" id="PS51747">
    <property type="entry name" value="CYT_DCMP_DEAMINASES_2"/>
    <property type="match status" value="1"/>
</dbReference>
<keyword evidence="2" id="KW-0862">Zinc</keyword>
<gene>
    <name evidence="4" type="ORF">EAH89_06670</name>
</gene>
<name>A0A502GAM2_9PROT</name>
<dbReference type="Gene3D" id="3.40.140.10">
    <property type="entry name" value="Cytidine Deaminase, domain 2"/>
    <property type="match status" value="1"/>
</dbReference>
<dbReference type="CDD" id="cd01285">
    <property type="entry name" value="nucleoside_deaminase"/>
    <property type="match status" value="1"/>
</dbReference>
<dbReference type="AlphaFoldDB" id="A0A502GAM2"/>
<dbReference type="InterPro" id="IPR016192">
    <property type="entry name" value="APOBEC/CMP_deaminase_Zn-bd"/>
</dbReference>
<evidence type="ECO:0000313" key="5">
    <source>
        <dbReference type="Proteomes" id="UP000317078"/>
    </source>
</evidence>
<dbReference type="Pfam" id="PF00383">
    <property type="entry name" value="dCMP_cyt_deam_1"/>
    <property type="match status" value="1"/>
</dbReference>
<keyword evidence="5" id="KW-1185">Reference proteome</keyword>
<dbReference type="OrthoDB" id="9802676at2"/>
<dbReference type="PROSITE" id="PS00903">
    <property type="entry name" value="CYT_DCMP_DEAMINASES_1"/>
    <property type="match status" value="1"/>
</dbReference>
<evidence type="ECO:0000313" key="4">
    <source>
        <dbReference type="EMBL" id="TPG59035.1"/>
    </source>
</evidence>
<dbReference type="PANTHER" id="PTHR11079:SF162">
    <property type="entry name" value="RIBOFLAVIN BIOSYNTHESIS PROTEIN PYRD, CHLOROPLASTIC"/>
    <property type="match status" value="1"/>
</dbReference>
<accession>A0A502GAM2</accession>
<evidence type="ECO:0000259" key="3">
    <source>
        <dbReference type="PROSITE" id="PS51747"/>
    </source>
</evidence>
<dbReference type="GO" id="GO:0008270">
    <property type="term" value="F:zinc ion binding"/>
    <property type="evidence" value="ECO:0007669"/>
    <property type="project" value="InterPro"/>
</dbReference>
<organism evidence="4 5">
    <name type="scientific">Muricoccus nepalensis</name>
    <dbReference type="NCBI Taxonomy" id="1854500"/>
    <lineage>
        <taxon>Bacteria</taxon>
        <taxon>Pseudomonadati</taxon>
        <taxon>Pseudomonadota</taxon>
        <taxon>Alphaproteobacteria</taxon>
        <taxon>Acetobacterales</taxon>
        <taxon>Roseomonadaceae</taxon>
        <taxon>Muricoccus</taxon>
    </lineage>
</organism>
<dbReference type="Proteomes" id="UP000317078">
    <property type="component" value="Unassembled WGS sequence"/>
</dbReference>
<proteinExistence type="predicted"/>
<keyword evidence="1" id="KW-0479">Metal-binding</keyword>
<feature type="domain" description="CMP/dCMP-type deaminase" evidence="3">
    <location>
        <begin position="4"/>
        <end position="125"/>
    </location>
</feature>
<dbReference type="EMBL" id="RCZP01000004">
    <property type="protein sequence ID" value="TPG59035.1"/>
    <property type="molecule type" value="Genomic_DNA"/>
</dbReference>
<sequence length="159" mass="16678">MDDSGDEGFMERAIAQAEAGLAGGQAPFGALVVDAAGAVLGEGHNRVRADRDPSAHGEVVAIRAALRRLDSGRLPPGTTLYTSCEPCLMCAVVIAQLGIGRVVYAARGTDVPGAKRLLDADLSQAAPWIRAQPGWTPVALRGDLLRERALRCMAAFDWG</sequence>
<dbReference type="PANTHER" id="PTHR11079">
    <property type="entry name" value="CYTOSINE DEAMINASE FAMILY MEMBER"/>
    <property type="match status" value="1"/>
</dbReference>
<evidence type="ECO:0000256" key="1">
    <source>
        <dbReference type="ARBA" id="ARBA00022723"/>
    </source>
</evidence>
<reference evidence="4 5" key="1">
    <citation type="journal article" date="2019" name="Environ. Microbiol.">
        <title>Species interactions and distinct microbial communities in high Arctic permafrost affected cryosols are associated with the CH4 and CO2 gas fluxes.</title>
        <authorList>
            <person name="Altshuler I."/>
            <person name="Hamel J."/>
            <person name="Turney S."/>
            <person name="Magnuson E."/>
            <person name="Levesque R."/>
            <person name="Greer C."/>
            <person name="Whyte L.G."/>
        </authorList>
    </citation>
    <scope>NUCLEOTIDE SEQUENCE [LARGE SCALE GENOMIC DNA]</scope>
    <source>
        <strain evidence="4 5">S9.3B</strain>
    </source>
</reference>
<comment type="caution">
    <text evidence="4">The sequence shown here is derived from an EMBL/GenBank/DDBJ whole genome shotgun (WGS) entry which is preliminary data.</text>
</comment>